<dbReference type="Proteomes" id="UP000230973">
    <property type="component" value="Unassembled WGS sequence"/>
</dbReference>
<gene>
    <name evidence="2" type="ORF">COY93_04285</name>
</gene>
<sequence length="343" mass="34484">MNKSFRSSARWAANALAVLAVALVPFASSATTTIGTNISTGGTLTVNGNTTIGDALTDTLTVTSSLLGGIYFEGLTTDDTYQTLLQVADPAAGDITITLPNVTGTVVTTGDTASVTGTMITDDTVVLTTDTAGNYVASVANGSGITGGSAGSEGAALTLALGALTADWTATTGIFDIILANNDSQLQIMGDDGTFYGTFNVDVLSSDTTYTFPEVGGTGTIITNANTSDILDLASVTVTTDLTIGESAAAVAITGHLSVTSVIDVADITKGTCSDLTTVGVTGAAVGDTVVLGAPATLEAELLPFGFVSAADTVTIRICNTNDDAGLNIDPGLATWRVDVWKH</sequence>
<comment type="caution">
    <text evidence="2">The sequence shown here is derived from an EMBL/GenBank/DDBJ whole genome shotgun (WGS) entry which is preliminary data.</text>
</comment>
<evidence type="ECO:0000313" key="3">
    <source>
        <dbReference type="Proteomes" id="UP000230973"/>
    </source>
</evidence>
<keyword evidence="1" id="KW-0732">Signal</keyword>
<organism evidence="2 3">
    <name type="scientific">Candidatus Uhrbacteria bacterium CG_4_10_14_0_8_um_filter_58_22</name>
    <dbReference type="NCBI Taxonomy" id="1975029"/>
    <lineage>
        <taxon>Bacteria</taxon>
        <taxon>Candidatus Uhriibacteriota</taxon>
    </lineage>
</organism>
<name>A0A2M7Q9R8_9BACT</name>
<protein>
    <submittedName>
        <fullName evidence="2">Uncharacterized protein</fullName>
    </submittedName>
</protein>
<accession>A0A2M7Q9R8</accession>
<dbReference type="EMBL" id="PFLC01000058">
    <property type="protein sequence ID" value="PIY61934.1"/>
    <property type="molecule type" value="Genomic_DNA"/>
</dbReference>
<feature type="signal peptide" evidence="1">
    <location>
        <begin position="1"/>
        <end position="30"/>
    </location>
</feature>
<evidence type="ECO:0000313" key="2">
    <source>
        <dbReference type="EMBL" id="PIY61934.1"/>
    </source>
</evidence>
<proteinExistence type="predicted"/>
<reference evidence="3" key="1">
    <citation type="submission" date="2017-09" db="EMBL/GenBank/DDBJ databases">
        <title>Depth-based differentiation of microbial function through sediment-hosted aquifers and enrichment of novel symbionts in the deep terrestrial subsurface.</title>
        <authorList>
            <person name="Probst A.J."/>
            <person name="Ladd B."/>
            <person name="Jarett J.K."/>
            <person name="Geller-Mcgrath D.E."/>
            <person name="Sieber C.M.K."/>
            <person name="Emerson J.B."/>
            <person name="Anantharaman K."/>
            <person name="Thomas B.C."/>
            <person name="Malmstrom R."/>
            <person name="Stieglmeier M."/>
            <person name="Klingl A."/>
            <person name="Woyke T."/>
            <person name="Ryan C.M."/>
            <person name="Banfield J.F."/>
        </authorList>
    </citation>
    <scope>NUCLEOTIDE SEQUENCE [LARGE SCALE GENOMIC DNA]</scope>
</reference>
<evidence type="ECO:0000256" key="1">
    <source>
        <dbReference type="SAM" id="SignalP"/>
    </source>
</evidence>
<dbReference type="AlphaFoldDB" id="A0A2M7Q9R8"/>
<feature type="chain" id="PRO_5014753635" evidence="1">
    <location>
        <begin position="31"/>
        <end position="343"/>
    </location>
</feature>